<name>A0ABQ4XYH4_9ASTR</name>
<comment type="caution">
    <text evidence="2">The sequence shown here is derived from an EMBL/GenBank/DDBJ whole genome shotgun (WGS) entry which is preliminary data.</text>
</comment>
<evidence type="ECO:0000313" key="2">
    <source>
        <dbReference type="EMBL" id="GJS70187.1"/>
    </source>
</evidence>
<dbReference type="Proteomes" id="UP001151760">
    <property type="component" value="Unassembled WGS sequence"/>
</dbReference>
<organism evidence="2 3">
    <name type="scientific">Tanacetum coccineum</name>
    <dbReference type="NCBI Taxonomy" id="301880"/>
    <lineage>
        <taxon>Eukaryota</taxon>
        <taxon>Viridiplantae</taxon>
        <taxon>Streptophyta</taxon>
        <taxon>Embryophyta</taxon>
        <taxon>Tracheophyta</taxon>
        <taxon>Spermatophyta</taxon>
        <taxon>Magnoliopsida</taxon>
        <taxon>eudicotyledons</taxon>
        <taxon>Gunneridae</taxon>
        <taxon>Pentapetalae</taxon>
        <taxon>asterids</taxon>
        <taxon>campanulids</taxon>
        <taxon>Asterales</taxon>
        <taxon>Asteraceae</taxon>
        <taxon>Asteroideae</taxon>
        <taxon>Anthemideae</taxon>
        <taxon>Anthemidinae</taxon>
        <taxon>Tanacetum</taxon>
    </lineage>
</organism>
<gene>
    <name evidence="2" type="ORF">Tco_0703028</name>
</gene>
<feature type="compositionally biased region" description="Basic residues" evidence="1">
    <location>
        <begin position="39"/>
        <end position="53"/>
    </location>
</feature>
<reference evidence="2" key="2">
    <citation type="submission" date="2022-01" db="EMBL/GenBank/DDBJ databases">
        <authorList>
            <person name="Yamashiro T."/>
            <person name="Shiraishi A."/>
            <person name="Satake H."/>
            <person name="Nakayama K."/>
        </authorList>
    </citation>
    <scope>NUCLEOTIDE SEQUENCE</scope>
</reference>
<proteinExistence type="predicted"/>
<accession>A0ABQ4XYH4</accession>
<dbReference type="EMBL" id="BQNB010009916">
    <property type="protein sequence ID" value="GJS70187.1"/>
    <property type="molecule type" value="Genomic_DNA"/>
</dbReference>
<sequence length="115" mass="13528">MRNGAMSEVHFAHFNAVREFDNHRIILQERLEMTMNNINKKKRKRDKKNKKKKNEVDYDVSAADLYPGDGSDYKFTVLDLSNPEVKAEIDETKRRIGIRGETEDGEREEGKEEKR</sequence>
<feature type="region of interest" description="Disordered" evidence="1">
    <location>
        <begin position="93"/>
        <end position="115"/>
    </location>
</feature>
<reference evidence="2" key="1">
    <citation type="journal article" date="2022" name="Int. J. Mol. Sci.">
        <title>Draft Genome of Tanacetum Coccineum: Genomic Comparison of Closely Related Tanacetum-Family Plants.</title>
        <authorList>
            <person name="Yamashiro T."/>
            <person name="Shiraishi A."/>
            <person name="Nakayama K."/>
            <person name="Satake H."/>
        </authorList>
    </citation>
    <scope>NUCLEOTIDE SEQUENCE</scope>
</reference>
<evidence type="ECO:0000256" key="1">
    <source>
        <dbReference type="SAM" id="MobiDB-lite"/>
    </source>
</evidence>
<evidence type="ECO:0000313" key="3">
    <source>
        <dbReference type="Proteomes" id="UP001151760"/>
    </source>
</evidence>
<feature type="region of interest" description="Disordered" evidence="1">
    <location>
        <begin position="36"/>
        <end position="56"/>
    </location>
</feature>
<protein>
    <submittedName>
        <fullName evidence="2">Uncharacterized protein</fullName>
    </submittedName>
</protein>
<keyword evidence="3" id="KW-1185">Reference proteome</keyword>